<feature type="transmembrane region" description="Helical" evidence="2">
    <location>
        <begin position="644"/>
        <end position="665"/>
    </location>
</feature>
<dbReference type="Proteomes" id="UP000053558">
    <property type="component" value="Unassembled WGS sequence"/>
</dbReference>
<feature type="compositionally biased region" description="Low complexity" evidence="1">
    <location>
        <begin position="85"/>
        <end position="108"/>
    </location>
</feature>
<comment type="caution">
    <text evidence="3">The sequence shown here is derived from an EMBL/GenBank/DDBJ whole genome shotgun (WGS) entry which is preliminary data.</text>
</comment>
<organism evidence="3 4">
    <name type="scientific">Coniophora puteana (strain RWD-64-598)</name>
    <name type="common">Brown rot fungus</name>
    <dbReference type="NCBI Taxonomy" id="741705"/>
    <lineage>
        <taxon>Eukaryota</taxon>
        <taxon>Fungi</taxon>
        <taxon>Dikarya</taxon>
        <taxon>Basidiomycota</taxon>
        <taxon>Agaricomycotina</taxon>
        <taxon>Agaricomycetes</taxon>
        <taxon>Agaricomycetidae</taxon>
        <taxon>Boletales</taxon>
        <taxon>Coniophorineae</taxon>
        <taxon>Coniophoraceae</taxon>
        <taxon>Coniophora</taxon>
    </lineage>
</organism>
<dbReference type="RefSeq" id="XP_007771541.1">
    <property type="nucleotide sequence ID" value="XM_007773351.1"/>
</dbReference>
<feature type="region of interest" description="Disordered" evidence="1">
    <location>
        <begin position="723"/>
        <end position="776"/>
    </location>
</feature>
<feature type="compositionally biased region" description="Polar residues" evidence="1">
    <location>
        <begin position="1"/>
        <end position="16"/>
    </location>
</feature>
<dbReference type="AlphaFoldDB" id="A0A5M3MH25"/>
<proteinExistence type="predicted"/>
<name>A0A5M3MH25_CONPW</name>
<feature type="compositionally biased region" description="Basic and acidic residues" evidence="1">
    <location>
        <begin position="758"/>
        <end position="768"/>
    </location>
</feature>
<dbReference type="GeneID" id="19203575"/>
<dbReference type="KEGG" id="cput:CONPUDRAFT_156504"/>
<dbReference type="OrthoDB" id="2674421at2759"/>
<keyword evidence="2" id="KW-0812">Transmembrane</keyword>
<evidence type="ECO:0000313" key="4">
    <source>
        <dbReference type="Proteomes" id="UP000053558"/>
    </source>
</evidence>
<sequence>MAHSEQFLSPETNRPGTPSPSQPSSPVTLDHPLLQDDTRSVHSNRPNTRPPSLQYLSPPSPNAIGTQTLPLPSPSSPSFYRPHSIHSNHSSPSIARSSASTRPPSLRSMDSRISEYRKHTGSGSSVRVERYFPAVSPLNDTSSRGTASQQFQPHPSHGQPLLADGERIVALPLDGQRNSIMTGTTNVAGLSNAVAGEEAYTLNIDPMLPTGLKRYDLRRPDEEEPDDSVPRLTAYYPDHESDYPHRQWNPIPEGWQICTHPEGAVFYYHEGLRTFTDVNVCKEDIHVDIMFYAGHFWDKLMMLLGENSCNIKDHQKQILKSQSMLVVEPQLNEAGDEVIIRYYFVNPDGQSVFWLHDMNHDFFVSTELAITALYWKHWDMYPVQCDVNETLVHKIKNIILHAKCDHTTSRFAAGLTPTEINDCLSILSNIKADCAETGMHVACTIGRIMFTITYYQYINFHGQPCARLNSNDSVYGWKYQRSLWMKVCSWLLFRAPDSYITMLHDIYVDSIANKYTWRNFITELITQLQDFNLLATVLLNANVGFLAIQSVDGSSGEPRSWTQIASYWSLTSSIGSIVLGAFLVRFHQGSVHKDAEAVAKFLNKMHSQRNGLERLAIVYSIPIVAFFSAFVIESCQKGQRRDLVCVSTVFGITLTLIVYGISTILHGSCNRGILERLSSVTFKFPRRQNVAVASSSDDPSISSHSRALADHVKTQWHGAFGDESSVARSHREEASAETAQDFAMTPVHVPRFTLTSPEEQHQSHELPLHRSRSSPT</sequence>
<keyword evidence="4" id="KW-1185">Reference proteome</keyword>
<protein>
    <recommendedName>
        <fullName evidence="5">WW domain-containing protein</fullName>
    </recommendedName>
</protein>
<dbReference type="EMBL" id="JH711582">
    <property type="protein sequence ID" value="EIW78522.1"/>
    <property type="molecule type" value="Genomic_DNA"/>
</dbReference>
<feature type="compositionally biased region" description="Polar residues" evidence="1">
    <location>
        <begin position="139"/>
        <end position="153"/>
    </location>
</feature>
<evidence type="ECO:0000256" key="2">
    <source>
        <dbReference type="SAM" id="Phobius"/>
    </source>
</evidence>
<feature type="region of interest" description="Disordered" evidence="1">
    <location>
        <begin position="139"/>
        <end position="160"/>
    </location>
</feature>
<gene>
    <name evidence="3" type="ORF">CONPUDRAFT_156504</name>
</gene>
<evidence type="ECO:0000313" key="3">
    <source>
        <dbReference type="EMBL" id="EIW78522.1"/>
    </source>
</evidence>
<keyword evidence="2" id="KW-1133">Transmembrane helix</keyword>
<feature type="region of interest" description="Disordered" evidence="1">
    <location>
        <begin position="1"/>
        <end position="110"/>
    </location>
</feature>
<evidence type="ECO:0008006" key="5">
    <source>
        <dbReference type="Google" id="ProtNLM"/>
    </source>
</evidence>
<accession>A0A5M3MH25</accession>
<evidence type="ECO:0000256" key="1">
    <source>
        <dbReference type="SAM" id="MobiDB-lite"/>
    </source>
</evidence>
<reference evidence="4" key="1">
    <citation type="journal article" date="2012" name="Science">
        <title>The Paleozoic origin of enzymatic lignin decomposition reconstructed from 31 fungal genomes.</title>
        <authorList>
            <person name="Floudas D."/>
            <person name="Binder M."/>
            <person name="Riley R."/>
            <person name="Barry K."/>
            <person name="Blanchette R.A."/>
            <person name="Henrissat B."/>
            <person name="Martinez A.T."/>
            <person name="Otillar R."/>
            <person name="Spatafora J.W."/>
            <person name="Yadav J.S."/>
            <person name="Aerts A."/>
            <person name="Benoit I."/>
            <person name="Boyd A."/>
            <person name="Carlson A."/>
            <person name="Copeland A."/>
            <person name="Coutinho P.M."/>
            <person name="de Vries R.P."/>
            <person name="Ferreira P."/>
            <person name="Findley K."/>
            <person name="Foster B."/>
            <person name="Gaskell J."/>
            <person name="Glotzer D."/>
            <person name="Gorecki P."/>
            <person name="Heitman J."/>
            <person name="Hesse C."/>
            <person name="Hori C."/>
            <person name="Igarashi K."/>
            <person name="Jurgens J.A."/>
            <person name="Kallen N."/>
            <person name="Kersten P."/>
            <person name="Kohler A."/>
            <person name="Kuees U."/>
            <person name="Kumar T.K.A."/>
            <person name="Kuo A."/>
            <person name="LaButti K."/>
            <person name="Larrondo L.F."/>
            <person name="Lindquist E."/>
            <person name="Ling A."/>
            <person name="Lombard V."/>
            <person name="Lucas S."/>
            <person name="Lundell T."/>
            <person name="Martin R."/>
            <person name="McLaughlin D.J."/>
            <person name="Morgenstern I."/>
            <person name="Morin E."/>
            <person name="Murat C."/>
            <person name="Nagy L.G."/>
            <person name="Nolan M."/>
            <person name="Ohm R.A."/>
            <person name="Patyshakuliyeva A."/>
            <person name="Rokas A."/>
            <person name="Ruiz-Duenas F.J."/>
            <person name="Sabat G."/>
            <person name="Salamov A."/>
            <person name="Samejima M."/>
            <person name="Schmutz J."/>
            <person name="Slot J.C."/>
            <person name="St John F."/>
            <person name="Stenlid J."/>
            <person name="Sun H."/>
            <person name="Sun S."/>
            <person name="Syed K."/>
            <person name="Tsang A."/>
            <person name="Wiebenga A."/>
            <person name="Young D."/>
            <person name="Pisabarro A."/>
            <person name="Eastwood D.C."/>
            <person name="Martin F."/>
            <person name="Cullen D."/>
            <person name="Grigoriev I.V."/>
            <person name="Hibbett D.S."/>
        </authorList>
    </citation>
    <scope>NUCLEOTIDE SEQUENCE [LARGE SCALE GENOMIC DNA]</scope>
    <source>
        <strain evidence="4">RWD-64-598 SS2</strain>
    </source>
</reference>
<keyword evidence="2" id="KW-0472">Membrane</keyword>
<feature type="transmembrane region" description="Helical" evidence="2">
    <location>
        <begin position="615"/>
        <end position="632"/>
    </location>
</feature>